<protein>
    <submittedName>
        <fullName evidence="1">Uncharacterized protein</fullName>
    </submittedName>
</protein>
<reference evidence="1 2" key="1">
    <citation type="submission" date="2015-10" db="EMBL/GenBank/DDBJ databases">
        <title>Genome sequence of Chryseobacterium greenlandense.</title>
        <authorList>
            <person name="Newman J."/>
            <person name="Fischer K."/>
            <person name="Miller J."/>
        </authorList>
    </citation>
    <scope>NUCLEOTIDE SEQUENCE [LARGE SCALE GENOMIC DNA]</scope>
    <source>
        <strain evidence="1 2">UMB34</strain>
    </source>
</reference>
<gene>
    <name evidence="1" type="ORF">AR686_13645</name>
</gene>
<dbReference type="Proteomes" id="UP000054388">
    <property type="component" value="Unassembled WGS sequence"/>
</dbReference>
<comment type="caution">
    <text evidence="1">The sequence shown here is derived from an EMBL/GenBank/DDBJ whole genome shotgun (WGS) entry which is preliminary data.</text>
</comment>
<evidence type="ECO:0000313" key="1">
    <source>
        <dbReference type="EMBL" id="KUJ55310.1"/>
    </source>
</evidence>
<accession>A0A101CFK2</accession>
<dbReference type="AlphaFoldDB" id="A0A101CFK2"/>
<proteinExistence type="predicted"/>
<name>A0A101CFK2_9FLAO</name>
<sequence>MANLETILSWFQTGDNPTEEEFRQTFSSFRHNDTKIPITDVDGLESSLKPQSDWNQSDNSVADFIKNKPDLSLKADLVAGKVPASQLPSYVDDVLEFGSLRRFPVTGESGKLYLALDANRLYRWSGSVYIEVSTGSLQESTLYPKIKILDFTSDATNYIIRVASNQSFPLATYSGTQFEVSVGSSPIIATDISVVEDTLNKLTTTNSPFPSQGRITTILIPKVSNPFGWNNGNLALMVTLLAVDNGDGGSSSPYSPRRIASDVDFIANLRPSLKDDFSKFSNISNVEYTSDMTNYYVDGLVHIASEISIANNNSGMNLVYFAFNGYELNNTGITYETLTPVHFMGSTNPANIPDSIGGFNRVNYTSYRFRITIPKDTNTLSFNNTGAWFGFLLQCNSFGDNNLRKPITIPYSMRALFTNVVEIKQFSDNFTGTTITLTKTPKINTIVNVIQNGLTLRQGATRDYIISENTIVFNSKRENVDIEINYTS</sequence>
<dbReference type="RefSeq" id="WP_059137302.1">
    <property type="nucleotide sequence ID" value="NZ_LMAI01000008.1"/>
</dbReference>
<organism evidence="1 2">
    <name type="scientific">Chryseobacterium aquaticum subsp. greenlandense</name>
    <dbReference type="NCBI Taxonomy" id="345663"/>
    <lineage>
        <taxon>Bacteria</taxon>
        <taxon>Pseudomonadati</taxon>
        <taxon>Bacteroidota</taxon>
        <taxon>Flavobacteriia</taxon>
        <taxon>Flavobacteriales</taxon>
        <taxon>Weeksellaceae</taxon>
        <taxon>Chryseobacterium group</taxon>
        <taxon>Chryseobacterium</taxon>
    </lineage>
</organism>
<evidence type="ECO:0000313" key="2">
    <source>
        <dbReference type="Proteomes" id="UP000054388"/>
    </source>
</evidence>
<dbReference type="EMBL" id="LMAI01000008">
    <property type="protein sequence ID" value="KUJ55310.1"/>
    <property type="molecule type" value="Genomic_DNA"/>
</dbReference>